<dbReference type="SUPFAM" id="SSF51338">
    <property type="entry name" value="Composite domain of metallo-dependent hydrolases"/>
    <property type="match status" value="1"/>
</dbReference>
<dbReference type="GO" id="GO:0016810">
    <property type="term" value="F:hydrolase activity, acting on carbon-nitrogen (but not peptide) bonds"/>
    <property type="evidence" value="ECO:0007669"/>
    <property type="project" value="InterPro"/>
</dbReference>
<dbReference type="EMBL" id="UINC01025151">
    <property type="protein sequence ID" value="SVB00211.1"/>
    <property type="molecule type" value="Genomic_DNA"/>
</dbReference>
<gene>
    <name evidence="2" type="ORF">METZ01_LOCUS153065</name>
</gene>
<evidence type="ECO:0000313" key="2">
    <source>
        <dbReference type="EMBL" id="SVB00211.1"/>
    </source>
</evidence>
<dbReference type="Pfam" id="PF01979">
    <property type="entry name" value="Amidohydro_1"/>
    <property type="match status" value="1"/>
</dbReference>
<dbReference type="SUPFAM" id="SSF51556">
    <property type="entry name" value="Metallo-dependent hydrolases"/>
    <property type="match status" value="1"/>
</dbReference>
<dbReference type="InterPro" id="IPR011059">
    <property type="entry name" value="Metal-dep_hydrolase_composite"/>
</dbReference>
<dbReference type="InterPro" id="IPR032466">
    <property type="entry name" value="Metal_Hydrolase"/>
</dbReference>
<dbReference type="InterPro" id="IPR006680">
    <property type="entry name" value="Amidohydro-rel"/>
</dbReference>
<evidence type="ECO:0000259" key="1">
    <source>
        <dbReference type="Pfam" id="PF01979"/>
    </source>
</evidence>
<protein>
    <recommendedName>
        <fullName evidence="1">Amidohydrolase-related domain-containing protein</fullName>
    </recommendedName>
</protein>
<dbReference type="PANTHER" id="PTHR43135">
    <property type="entry name" value="ALPHA-D-RIBOSE 1-METHYLPHOSPHONATE 5-TRIPHOSPHATE DIPHOSPHATASE"/>
    <property type="match status" value="1"/>
</dbReference>
<sequence>VKTLMLTVLVIMLSDVAGVAQESVLVLQGGTLIDGTGGAPIEDAVVVVRGGRISAVGRRAQIQLPAEATVIQTDGQTILPGLVDMHLHLQPWKIPLYLAHGVTTAGDLHANTAWVIAQRAALEAGVMQGPHLFVSGARVLGPATGNLSGSFGSGFVRNVEEARLYVRYLHAIGVDHVKVDSSITDEQLKAIIDEAWKFGLPVLGHLNDIDYAMSIGMKEMEHLPPFLRSQLVREGKPVPEGRTQLYRDVDPAEFSPLIQQMVEQDVVVDVALYGWVPPEIWRSARSEIERLANDPGLAFIPDEEKAPWTEDPGEPRAGSETVAEFLTQYVEAGGKITVSSDGYRTSRIIPGFAQHLIMQGITVMGVPAMAAIQASTLWPAEALGIEEDYGSVEVGKVADFVIIEGNPLTNIATTRNIRTVIQDGNVMDTTYDPNWVNPIRYPASFR</sequence>
<proteinExistence type="predicted"/>
<dbReference type="Gene3D" id="2.30.40.10">
    <property type="entry name" value="Urease, subunit C, domain 1"/>
    <property type="match status" value="2"/>
</dbReference>
<dbReference type="Gene3D" id="3.20.20.140">
    <property type="entry name" value="Metal-dependent hydrolases"/>
    <property type="match status" value="2"/>
</dbReference>
<name>A0A382AFZ8_9ZZZZ</name>
<dbReference type="AlphaFoldDB" id="A0A382AFZ8"/>
<accession>A0A382AFZ8</accession>
<feature type="domain" description="Amidohydrolase-related" evidence="1">
    <location>
        <begin position="77"/>
        <end position="426"/>
    </location>
</feature>
<feature type="non-terminal residue" evidence="2">
    <location>
        <position position="1"/>
    </location>
</feature>
<dbReference type="PANTHER" id="PTHR43135:SF3">
    <property type="entry name" value="ALPHA-D-RIBOSE 1-METHYLPHOSPHONATE 5-TRIPHOSPHATE DIPHOSPHATASE"/>
    <property type="match status" value="1"/>
</dbReference>
<dbReference type="InterPro" id="IPR051781">
    <property type="entry name" value="Metallo-dep_Hydrolase"/>
</dbReference>
<organism evidence="2">
    <name type="scientific">marine metagenome</name>
    <dbReference type="NCBI Taxonomy" id="408172"/>
    <lineage>
        <taxon>unclassified sequences</taxon>
        <taxon>metagenomes</taxon>
        <taxon>ecological metagenomes</taxon>
    </lineage>
</organism>
<reference evidence="2" key="1">
    <citation type="submission" date="2018-05" db="EMBL/GenBank/DDBJ databases">
        <authorList>
            <person name="Lanie J.A."/>
            <person name="Ng W.-L."/>
            <person name="Kazmierczak K.M."/>
            <person name="Andrzejewski T.M."/>
            <person name="Davidsen T.M."/>
            <person name="Wayne K.J."/>
            <person name="Tettelin H."/>
            <person name="Glass J.I."/>
            <person name="Rusch D."/>
            <person name="Podicherti R."/>
            <person name="Tsui H.-C.T."/>
            <person name="Winkler M.E."/>
        </authorList>
    </citation>
    <scope>NUCLEOTIDE SEQUENCE</scope>
</reference>